<sequence>HTQEAQSNAVALANFCNNSAKTSNPVAYNFSVDGRDTVEIVPRNEGPWAAADANNLGVHVCFAGSFARWSRGQWLDGIDDSGDGLNEDLALTRAAKILAAAHQEYGIPLEYVGSGGTEGWPRKGAGVAGHMDFGARGGGHHDPGAGFPFDELIKRASTGGVVAPVVNLINAAAAASPWVGKRLDKDERPLKAGAFVAYENAHIYWKRGATAAFPVPHGGLFETWGTDYGYENGRLGYPTRPFTKLKDGAVQAFEGGTLLRKDGATRGFDVHGRIGDTYRDLGWENSRLGYPTSVETPVPGTDNIVQHFEHGDLTWSPSGVVVTLSKEAA</sequence>
<reference evidence="2 3" key="1">
    <citation type="submission" date="2022-06" db="EMBL/GenBank/DDBJ databases">
        <title>Genomic Encyclopedia of Archaeal and Bacterial Type Strains, Phase II (KMG-II): from individual species to whole genera.</title>
        <authorList>
            <person name="Goeker M."/>
        </authorList>
    </citation>
    <scope>NUCLEOTIDE SEQUENCE [LARGE SCALE GENOMIC DNA]</scope>
    <source>
        <strain evidence="2 3">DSM 45037</strain>
    </source>
</reference>
<dbReference type="Gene3D" id="3.40.80.10">
    <property type="entry name" value="Peptidoglycan recognition protein-like"/>
    <property type="match status" value="1"/>
</dbReference>
<proteinExistence type="predicted"/>
<dbReference type="Pfam" id="PF08310">
    <property type="entry name" value="LGFP"/>
    <property type="match status" value="3"/>
</dbReference>
<dbReference type="Pfam" id="PF01510">
    <property type="entry name" value="Amidase_2"/>
    <property type="match status" value="1"/>
</dbReference>
<dbReference type="Proteomes" id="UP001205740">
    <property type="component" value="Unassembled WGS sequence"/>
</dbReference>
<dbReference type="SUPFAM" id="SSF55846">
    <property type="entry name" value="N-acetylmuramoyl-L-alanine amidase-like"/>
    <property type="match status" value="1"/>
</dbReference>
<accession>A0ABT1H955</accession>
<feature type="domain" description="N-acetylmuramoyl-L-alanine amidase" evidence="1">
    <location>
        <begin position="1"/>
        <end position="144"/>
    </location>
</feature>
<evidence type="ECO:0000313" key="3">
    <source>
        <dbReference type="Proteomes" id="UP001205740"/>
    </source>
</evidence>
<dbReference type="EMBL" id="JAMTCG010000028">
    <property type="protein sequence ID" value="MCP2163150.1"/>
    <property type="molecule type" value="Genomic_DNA"/>
</dbReference>
<evidence type="ECO:0000259" key="1">
    <source>
        <dbReference type="Pfam" id="PF01510"/>
    </source>
</evidence>
<dbReference type="InterPro" id="IPR036505">
    <property type="entry name" value="Amidase/PGRP_sf"/>
</dbReference>
<dbReference type="RefSeq" id="WP_253656712.1">
    <property type="nucleotide sequence ID" value="NZ_JAMTCG010000028.1"/>
</dbReference>
<feature type="non-terminal residue" evidence="2">
    <location>
        <position position="1"/>
    </location>
</feature>
<protein>
    <submittedName>
        <fullName evidence="2">LGFP repeat-containing protein</fullName>
    </submittedName>
</protein>
<dbReference type="InterPro" id="IPR002502">
    <property type="entry name" value="Amidase_domain"/>
</dbReference>
<dbReference type="InterPro" id="IPR013207">
    <property type="entry name" value="LGFP"/>
</dbReference>
<evidence type="ECO:0000313" key="2">
    <source>
        <dbReference type="EMBL" id="MCP2163150.1"/>
    </source>
</evidence>
<name>A0ABT1H955_9NOCA</name>
<organism evidence="2 3">
    <name type="scientific">Williamsia serinedens</name>
    <dbReference type="NCBI Taxonomy" id="391736"/>
    <lineage>
        <taxon>Bacteria</taxon>
        <taxon>Bacillati</taxon>
        <taxon>Actinomycetota</taxon>
        <taxon>Actinomycetes</taxon>
        <taxon>Mycobacteriales</taxon>
        <taxon>Nocardiaceae</taxon>
        <taxon>Williamsia</taxon>
    </lineage>
</organism>
<gene>
    <name evidence="2" type="ORF">LX12_004365</name>
</gene>
<comment type="caution">
    <text evidence="2">The sequence shown here is derived from an EMBL/GenBank/DDBJ whole genome shotgun (WGS) entry which is preliminary data.</text>
</comment>
<keyword evidence="3" id="KW-1185">Reference proteome</keyword>